<dbReference type="InterPro" id="IPR001584">
    <property type="entry name" value="Integrase_cat-core"/>
</dbReference>
<dbReference type="InterPro" id="IPR012337">
    <property type="entry name" value="RNaseH-like_sf"/>
</dbReference>
<dbReference type="InterPro" id="IPR050951">
    <property type="entry name" value="Retrovirus_Pol_polyprotein"/>
</dbReference>
<comment type="caution">
    <text evidence="3">The sequence shown here is derived from an EMBL/GenBank/DDBJ whole genome shotgun (WGS) entry which is preliminary data.</text>
</comment>
<dbReference type="PANTHER" id="PTHR37984">
    <property type="entry name" value="PROTEIN CBG26694"/>
    <property type="match status" value="1"/>
</dbReference>
<dbReference type="PROSITE" id="PS50994">
    <property type="entry name" value="INTEGRASE"/>
    <property type="match status" value="1"/>
</dbReference>
<evidence type="ECO:0000256" key="1">
    <source>
        <dbReference type="SAM" id="MobiDB-lite"/>
    </source>
</evidence>
<dbReference type="PANTHER" id="PTHR37984:SF13">
    <property type="entry name" value="RIBONUCLEASE H"/>
    <property type="match status" value="1"/>
</dbReference>
<evidence type="ECO:0000313" key="4">
    <source>
        <dbReference type="Proteomes" id="UP001152622"/>
    </source>
</evidence>
<feature type="region of interest" description="Disordered" evidence="1">
    <location>
        <begin position="240"/>
        <end position="264"/>
    </location>
</feature>
<accession>A0A9Q1J3K7</accession>
<dbReference type="Pfam" id="PF00665">
    <property type="entry name" value="rve"/>
    <property type="match status" value="1"/>
</dbReference>
<sequence>MVESAPVTAHQVRKEIKGDPILSRVFNRIMRGNMSHVADAPPDLLPYLSRGKELIVTTGCLLWGMHVIILPKLREPVLRELHSGHCGIVRMKELARLVDGAVDTHSKWPEVAVMSTISSEKTIQTLREMFGRFGLPEQIVSDNGPSFVSKEMEDFLQSNGIKHILSSPYHRSSNGLAERMVQVVKHALKASKSEAPLKQRLDAFLLNYRNIPHATTGTSPAYLLMKRQLRTRLDLLRPISTETSVHEKQQERLGPSPTTFTPETIKHGVGTWTSCCLETAKTIPTSNAPDFTLTSELTPHQSMSALALTTPSPPAMEPEPPDPPVVELEPEPVPALRRNPPRDREPPEHYK</sequence>
<dbReference type="SUPFAM" id="SSF53098">
    <property type="entry name" value="Ribonuclease H-like"/>
    <property type="match status" value="1"/>
</dbReference>
<feature type="domain" description="Integrase catalytic" evidence="2">
    <location>
        <begin position="72"/>
        <end position="228"/>
    </location>
</feature>
<dbReference type="AlphaFoldDB" id="A0A9Q1J3K7"/>
<dbReference type="Gene3D" id="3.30.420.10">
    <property type="entry name" value="Ribonuclease H-like superfamily/Ribonuclease H"/>
    <property type="match status" value="1"/>
</dbReference>
<name>A0A9Q1J3K7_SYNKA</name>
<feature type="compositionally biased region" description="Basic and acidic residues" evidence="1">
    <location>
        <begin position="340"/>
        <end position="351"/>
    </location>
</feature>
<evidence type="ECO:0000259" key="2">
    <source>
        <dbReference type="PROSITE" id="PS50994"/>
    </source>
</evidence>
<feature type="compositionally biased region" description="Pro residues" evidence="1">
    <location>
        <begin position="311"/>
        <end position="324"/>
    </location>
</feature>
<gene>
    <name evidence="3" type="ORF">SKAU_G00132160</name>
</gene>
<dbReference type="GO" id="GO:0015074">
    <property type="term" value="P:DNA integration"/>
    <property type="evidence" value="ECO:0007669"/>
    <property type="project" value="InterPro"/>
</dbReference>
<dbReference type="OrthoDB" id="9386368at2759"/>
<proteinExistence type="predicted"/>
<protein>
    <recommendedName>
        <fullName evidence="2">Integrase catalytic domain-containing protein</fullName>
    </recommendedName>
</protein>
<keyword evidence="4" id="KW-1185">Reference proteome</keyword>
<dbReference type="Proteomes" id="UP001152622">
    <property type="component" value="Chromosome 4"/>
</dbReference>
<dbReference type="GO" id="GO:0003676">
    <property type="term" value="F:nucleic acid binding"/>
    <property type="evidence" value="ECO:0007669"/>
    <property type="project" value="InterPro"/>
</dbReference>
<organism evidence="3 4">
    <name type="scientific">Synaphobranchus kaupii</name>
    <name type="common">Kaup's arrowtooth eel</name>
    <dbReference type="NCBI Taxonomy" id="118154"/>
    <lineage>
        <taxon>Eukaryota</taxon>
        <taxon>Metazoa</taxon>
        <taxon>Chordata</taxon>
        <taxon>Craniata</taxon>
        <taxon>Vertebrata</taxon>
        <taxon>Euteleostomi</taxon>
        <taxon>Actinopterygii</taxon>
        <taxon>Neopterygii</taxon>
        <taxon>Teleostei</taxon>
        <taxon>Anguilliformes</taxon>
        <taxon>Synaphobranchidae</taxon>
        <taxon>Synaphobranchus</taxon>
    </lineage>
</organism>
<dbReference type="FunFam" id="3.30.420.10:FF:000063">
    <property type="entry name" value="Retrovirus-related Pol polyprotein from transposon 297-like Protein"/>
    <property type="match status" value="1"/>
</dbReference>
<feature type="region of interest" description="Disordered" evidence="1">
    <location>
        <begin position="306"/>
        <end position="351"/>
    </location>
</feature>
<dbReference type="InterPro" id="IPR036397">
    <property type="entry name" value="RNaseH_sf"/>
</dbReference>
<evidence type="ECO:0000313" key="3">
    <source>
        <dbReference type="EMBL" id="KAJ8364385.1"/>
    </source>
</evidence>
<reference evidence="3" key="1">
    <citation type="journal article" date="2023" name="Science">
        <title>Genome structures resolve the early diversification of teleost fishes.</title>
        <authorList>
            <person name="Parey E."/>
            <person name="Louis A."/>
            <person name="Montfort J."/>
            <person name="Bouchez O."/>
            <person name="Roques C."/>
            <person name="Iampietro C."/>
            <person name="Lluch J."/>
            <person name="Castinel A."/>
            <person name="Donnadieu C."/>
            <person name="Desvignes T."/>
            <person name="Floi Bucao C."/>
            <person name="Jouanno E."/>
            <person name="Wen M."/>
            <person name="Mejri S."/>
            <person name="Dirks R."/>
            <person name="Jansen H."/>
            <person name="Henkel C."/>
            <person name="Chen W.J."/>
            <person name="Zahm M."/>
            <person name="Cabau C."/>
            <person name="Klopp C."/>
            <person name="Thompson A.W."/>
            <person name="Robinson-Rechavi M."/>
            <person name="Braasch I."/>
            <person name="Lecointre G."/>
            <person name="Bobe J."/>
            <person name="Postlethwait J.H."/>
            <person name="Berthelot C."/>
            <person name="Roest Crollius H."/>
            <person name="Guiguen Y."/>
        </authorList>
    </citation>
    <scope>NUCLEOTIDE SEQUENCE</scope>
    <source>
        <strain evidence="3">WJC10195</strain>
    </source>
</reference>
<dbReference type="EMBL" id="JAINUF010000004">
    <property type="protein sequence ID" value="KAJ8364385.1"/>
    <property type="molecule type" value="Genomic_DNA"/>
</dbReference>